<name>A0A543JR12_9PSEU</name>
<dbReference type="Proteomes" id="UP000316628">
    <property type="component" value="Unassembled WGS sequence"/>
</dbReference>
<evidence type="ECO:0000313" key="2">
    <source>
        <dbReference type="EMBL" id="TQM85283.1"/>
    </source>
</evidence>
<dbReference type="InterPro" id="IPR005097">
    <property type="entry name" value="Sacchrp_dh_NADP-bd"/>
</dbReference>
<dbReference type="RefSeq" id="WP_141983343.1">
    <property type="nucleotide sequence ID" value="NZ_VFPP01000001.1"/>
</dbReference>
<protein>
    <submittedName>
        <fullName evidence="2">Short subunit dehydrogenase-like uncharacterized protein</fullName>
    </submittedName>
</protein>
<dbReference type="InterPro" id="IPR036291">
    <property type="entry name" value="NAD(P)-bd_dom_sf"/>
</dbReference>
<dbReference type="PANTHER" id="PTHR43781">
    <property type="entry name" value="SACCHAROPINE DEHYDROGENASE"/>
    <property type="match status" value="1"/>
</dbReference>
<dbReference type="SUPFAM" id="SSF51735">
    <property type="entry name" value="NAD(P)-binding Rossmann-fold domains"/>
    <property type="match status" value="1"/>
</dbReference>
<reference evidence="2 3" key="1">
    <citation type="submission" date="2019-06" db="EMBL/GenBank/DDBJ databases">
        <title>Sequencing the genomes of 1000 actinobacteria strains.</title>
        <authorList>
            <person name="Klenk H.-P."/>
        </authorList>
    </citation>
    <scope>NUCLEOTIDE SEQUENCE [LARGE SCALE GENOMIC DNA]</scope>
    <source>
        <strain evidence="2 3">DSM 45456</strain>
    </source>
</reference>
<dbReference type="AlphaFoldDB" id="A0A543JR12"/>
<dbReference type="PANTHER" id="PTHR43781:SF1">
    <property type="entry name" value="SACCHAROPINE DEHYDROGENASE"/>
    <property type="match status" value="1"/>
</dbReference>
<dbReference type="Gene3D" id="3.40.50.720">
    <property type="entry name" value="NAD(P)-binding Rossmann-like Domain"/>
    <property type="match status" value="1"/>
</dbReference>
<proteinExistence type="predicted"/>
<sequence>MNANNRVLVYGATGHTGRFVVDELLRRGLTPVVAGRSAERLAAVPSRHAALERRVVGVDDADLLRRAVVGVGAVVNCAGPFLDTALPLARAAVEVGAHYLDVTAEQPVVRALYRDLDGPARAAGVAVVPAMAFYGGLADLLVTAALDGGSGADEVEVAIGLDRWWPTAGTRTTGERNTAARLVIRGGGLTALESPAPTRTWSYPAPLGDRSVVELPFSEVITIARHLDVGELRSYLDTASLDDLRDADTPAPTPTDERGRSAQRFVVDVVVRRGTTTLRTTATGRDIYAVSAPIVVEGAVRLLDGRHRGPGAVAPGEAFDATDILSTLGADADVITVSRESSR</sequence>
<dbReference type="Pfam" id="PF03435">
    <property type="entry name" value="Sacchrp_dh_NADP"/>
    <property type="match status" value="1"/>
</dbReference>
<comment type="caution">
    <text evidence="2">The sequence shown here is derived from an EMBL/GenBank/DDBJ whole genome shotgun (WGS) entry which is preliminary data.</text>
</comment>
<dbReference type="OrthoDB" id="4420885at2"/>
<dbReference type="EMBL" id="VFPP01000001">
    <property type="protein sequence ID" value="TQM85283.1"/>
    <property type="molecule type" value="Genomic_DNA"/>
</dbReference>
<evidence type="ECO:0000259" key="1">
    <source>
        <dbReference type="Pfam" id="PF03435"/>
    </source>
</evidence>
<gene>
    <name evidence="2" type="ORF">FHX81_7762</name>
</gene>
<keyword evidence="3" id="KW-1185">Reference proteome</keyword>
<accession>A0A543JR12</accession>
<evidence type="ECO:0000313" key="3">
    <source>
        <dbReference type="Proteomes" id="UP000316628"/>
    </source>
</evidence>
<organism evidence="2 3">
    <name type="scientific">Saccharothrix saharensis</name>
    <dbReference type="NCBI Taxonomy" id="571190"/>
    <lineage>
        <taxon>Bacteria</taxon>
        <taxon>Bacillati</taxon>
        <taxon>Actinomycetota</taxon>
        <taxon>Actinomycetes</taxon>
        <taxon>Pseudonocardiales</taxon>
        <taxon>Pseudonocardiaceae</taxon>
        <taxon>Saccharothrix</taxon>
    </lineage>
</organism>
<feature type="domain" description="Saccharopine dehydrogenase NADP binding" evidence="1">
    <location>
        <begin position="7"/>
        <end position="128"/>
    </location>
</feature>